<organism evidence="9 10">
    <name type="scientific">Streptomyces coerulescens</name>
    <dbReference type="NCBI Taxonomy" id="29304"/>
    <lineage>
        <taxon>Bacteria</taxon>
        <taxon>Bacillati</taxon>
        <taxon>Actinomycetota</taxon>
        <taxon>Actinomycetes</taxon>
        <taxon>Kitasatosporales</taxon>
        <taxon>Streptomycetaceae</taxon>
        <taxon>Streptomyces</taxon>
    </lineage>
</organism>
<evidence type="ECO:0000313" key="10">
    <source>
        <dbReference type="Proteomes" id="UP001596263"/>
    </source>
</evidence>
<evidence type="ECO:0000313" key="9">
    <source>
        <dbReference type="EMBL" id="MFC5219047.1"/>
    </source>
</evidence>
<dbReference type="Pfam" id="PF02518">
    <property type="entry name" value="HATPase_c"/>
    <property type="match status" value="1"/>
</dbReference>
<dbReference type="SUPFAM" id="SSF55874">
    <property type="entry name" value="ATPase domain of HSP90 chaperone/DNA topoisomerase II/histidine kinase"/>
    <property type="match status" value="1"/>
</dbReference>
<reference evidence="10" key="1">
    <citation type="journal article" date="2019" name="Int. J. Syst. Evol. Microbiol.">
        <title>The Global Catalogue of Microorganisms (GCM) 10K type strain sequencing project: providing services to taxonomists for standard genome sequencing and annotation.</title>
        <authorList>
            <consortium name="The Broad Institute Genomics Platform"/>
            <consortium name="The Broad Institute Genome Sequencing Center for Infectious Disease"/>
            <person name="Wu L."/>
            <person name="Ma J."/>
        </authorList>
    </citation>
    <scope>NUCLEOTIDE SEQUENCE [LARGE SCALE GENOMIC DNA]</scope>
    <source>
        <strain evidence="10">KCTC 42586</strain>
    </source>
</reference>
<evidence type="ECO:0000256" key="3">
    <source>
        <dbReference type="ARBA" id="ARBA00022741"/>
    </source>
</evidence>
<dbReference type="InterPro" id="IPR035965">
    <property type="entry name" value="PAS-like_dom_sf"/>
</dbReference>
<comment type="caution">
    <text evidence="9">The sequence shown here is derived from an EMBL/GenBank/DDBJ whole genome shotgun (WGS) entry which is preliminary data.</text>
</comment>
<dbReference type="Gene3D" id="3.30.565.10">
    <property type="entry name" value="Histidine kinase-like ATPase, C-terminal domain"/>
    <property type="match status" value="1"/>
</dbReference>
<gene>
    <name evidence="9" type="ORF">ACFPQ9_34930</name>
</gene>
<evidence type="ECO:0000256" key="5">
    <source>
        <dbReference type="ARBA" id="ARBA00022840"/>
    </source>
</evidence>
<dbReference type="InterPro" id="IPR013767">
    <property type="entry name" value="PAS_fold"/>
</dbReference>
<proteinExistence type="predicted"/>
<dbReference type="EMBL" id="JBHSKM010000035">
    <property type="protein sequence ID" value="MFC5219047.1"/>
    <property type="molecule type" value="Genomic_DNA"/>
</dbReference>
<dbReference type="Proteomes" id="UP001596263">
    <property type="component" value="Unassembled WGS sequence"/>
</dbReference>
<dbReference type="PROSITE" id="PS50112">
    <property type="entry name" value="PAS"/>
    <property type="match status" value="1"/>
</dbReference>
<keyword evidence="4 9" id="KW-0418">Kinase</keyword>
<dbReference type="SMART" id="SM00387">
    <property type="entry name" value="HATPase_c"/>
    <property type="match status" value="1"/>
</dbReference>
<keyword evidence="5" id="KW-0067">ATP-binding</keyword>
<evidence type="ECO:0000256" key="1">
    <source>
        <dbReference type="ARBA" id="ARBA00022553"/>
    </source>
</evidence>
<evidence type="ECO:0000256" key="4">
    <source>
        <dbReference type="ARBA" id="ARBA00022777"/>
    </source>
</evidence>
<dbReference type="NCBIfam" id="TIGR00229">
    <property type="entry name" value="sensory_box"/>
    <property type="match status" value="1"/>
</dbReference>
<dbReference type="InterPro" id="IPR036890">
    <property type="entry name" value="HATPase_C_sf"/>
</dbReference>
<keyword evidence="6" id="KW-0902">Two-component regulatory system</keyword>
<evidence type="ECO:0000256" key="2">
    <source>
        <dbReference type="ARBA" id="ARBA00022679"/>
    </source>
</evidence>
<feature type="domain" description="PAS" evidence="8">
    <location>
        <begin position="36"/>
        <end position="88"/>
    </location>
</feature>
<protein>
    <submittedName>
        <fullName evidence="9">PAS domain-containing sensor histidine kinase</fullName>
    </submittedName>
</protein>
<sequence length="413" mass="46064">MAENVSAQGLSDEGAELIHALLDQVPVSFWMSRGRDGDYEIVLWNAAAGRIYGYSKEEAIGTSFLDLFVDEPQKDQAREDADRIIAGVPLVVPAVNCIAIDRDREGNPVALLTNAFRVEFLGELFQAELAVDLTPSRFLQHTDAYYRAKREGPDHAPLRTLEAFLDHITELNSRQLALWGRTFAHEIRSELVPLRQALWQLASDNPALSETDEFRDIERSVGSLRLLSDNFLSFQASFQPDLRTGRTQDFARRGGFDLLDTVREVVSEFAYSATQLDTDITLLPGDTSRPARIRLLGTREAFTNTMRNVLSNSVKHYDGSGTTDDKRITVSLTRGKSFTEIAVRNPGQIPQSQLDHGFEPFYKDAQNPSEGMHLGLSIAHQWTKEVGGRISIANEADQVLVSIMWPCDSHGDA</sequence>
<keyword evidence="3" id="KW-0547">Nucleotide-binding</keyword>
<dbReference type="InterPro" id="IPR005467">
    <property type="entry name" value="His_kinase_dom"/>
</dbReference>
<dbReference type="PANTHER" id="PTHR43065">
    <property type="entry name" value="SENSOR HISTIDINE KINASE"/>
    <property type="match status" value="1"/>
</dbReference>
<dbReference type="PROSITE" id="PS50109">
    <property type="entry name" value="HIS_KIN"/>
    <property type="match status" value="1"/>
</dbReference>
<accession>A0ABW0CVY1</accession>
<evidence type="ECO:0000256" key="6">
    <source>
        <dbReference type="ARBA" id="ARBA00023012"/>
    </source>
</evidence>
<dbReference type="InterPro" id="IPR003594">
    <property type="entry name" value="HATPase_dom"/>
</dbReference>
<name>A0ABW0CVY1_STRCD</name>
<keyword evidence="10" id="KW-1185">Reference proteome</keyword>
<dbReference type="CDD" id="cd00130">
    <property type="entry name" value="PAS"/>
    <property type="match status" value="1"/>
</dbReference>
<dbReference type="Pfam" id="PF00989">
    <property type="entry name" value="PAS"/>
    <property type="match status" value="1"/>
</dbReference>
<evidence type="ECO:0000259" key="8">
    <source>
        <dbReference type="PROSITE" id="PS50112"/>
    </source>
</evidence>
<feature type="domain" description="Histidine kinase" evidence="7">
    <location>
        <begin position="182"/>
        <end position="409"/>
    </location>
</feature>
<dbReference type="GO" id="GO:0016301">
    <property type="term" value="F:kinase activity"/>
    <property type="evidence" value="ECO:0007669"/>
    <property type="project" value="UniProtKB-KW"/>
</dbReference>
<dbReference type="PANTHER" id="PTHR43065:SF10">
    <property type="entry name" value="PEROXIDE STRESS-ACTIVATED HISTIDINE KINASE MAK3"/>
    <property type="match status" value="1"/>
</dbReference>
<keyword evidence="2" id="KW-0808">Transferase</keyword>
<dbReference type="RefSeq" id="WP_380862437.1">
    <property type="nucleotide sequence ID" value="NZ_JBHSKM010000035.1"/>
</dbReference>
<dbReference type="SMART" id="SM00091">
    <property type="entry name" value="PAS"/>
    <property type="match status" value="1"/>
</dbReference>
<dbReference type="InterPro" id="IPR000014">
    <property type="entry name" value="PAS"/>
</dbReference>
<dbReference type="SUPFAM" id="SSF55785">
    <property type="entry name" value="PYP-like sensor domain (PAS domain)"/>
    <property type="match status" value="1"/>
</dbReference>
<dbReference type="Gene3D" id="3.30.450.20">
    <property type="entry name" value="PAS domain"/>
    <property type="match status" value="1"/>
</dbReference>
<keyword evidence="1" id="KW-0597">Phosphoprotein</keyword>
<evidence type="ECO:0000259" key="7">
    <source>
        <dbReference type="PROSITE" id="PS50109"/>
    </source>
</evidence>